<feature type="region of interest" description="Disordered" evidence="1">
    <location>
        <begin position="457"/>
        <end position="537"/>
    </location>
</feature>
<dbReference type="GO" id="GO:0007018">
    <property type="term" value="P:microtubule-based movement"/>
    <property type="evidence" value="ECO:0007669"/>
    <property type="project" value="InterPro"/>
</dbReference>
<keyword evidence="5" id="KW-1185">Reference proteome</keyword>
<dbReference type="AlphaFoldDB" id="A0AAV2PPF1"/>
<gene>
    <name evidence="4" type="ORF">MNOR_LOCUS3039</name>
</gene>
<protein>
    <submittedName>
        <fullName evidence="4">Uncharacterized protein</fullName>
    </submittedName>
</protein>
<evidence type="ECO:0000259" key="2">
    <source>
        <dbReference type="Pfam" id="PF18198"/>
    </source>
</evidence>
<dbReference type="PANTHER" id="PTHR45703:SF36">
    <property type="entry name" value="DYNEIN HEAVY CHAIN, CYTOPLASMIC"/>
    <property type="match status" value="1"/>
</dbReference>
<dbReference type="GO" id="GO:0030286">
    <property type="term" value="C:dynein complex"/>
    <property type="evidence" value="ECO:0007669"/>
    <property type="project" value="InterPro"/>
</dbReference>
<dbReference type="GO" id="GO:0051959">
    <property type="term" value="F:dynein light intermediate chain binding"/>
    <property type="evidence" value="ECO:0007669"/>
    <property type="project" value="InterPro"/>
</dbReference>
<dbReference type="PANTHER" id="PTHR45703">
    <property type="entry name" value="DYNEIN HEAVY CHAIN"/>
    <property type="match status" value="1"/>
</dbReference>
<dbReference type="InterPro" id="IPR041658">
    <property type="entry name" value="AAA_lid_11"/>
</dbReference>
<dbReference type="Proteomes" id="UP001497623">
    <property type="component" value="Unassembled WGS sequence"/>
</dbReference>
<dbReference type="InterPro" id="IPR026983">
    <property type="entry name" value="DHC"/>
</dbReference>
<organism evidence="4 5">
    <name type="scientific">Meganyctiphanes norvegica</name>
    <name type="common">Northern krill</name>
    <name type="synonym">Thysanopoda norvegica</name>
    <dbReference type="NCBI Taxonomy" id="48144"/>
    <lineage>
        <taxon>Eukaryota</taxon>
        <taxon>Metazoa</taxon>
        <taxon>Ecdysozoa</taxon>
        <taxon>Arthropoda</taxon>
        <taxon>Crustacea</taxon>
        <taxon>Multicrustacea</taxon>
        <taxon>Malacostraca</taxon>
        <taxon>Eumalacostraca</taxon>
        <taxon>Eucarida</taxon>
        <taxon>Euphausiacea</taxon>
        <taxon>Euphausiidae</taxon>
        <taxon>Meganyctiphanes</taxon>
    </lineage>
</organism>
<dbReference type="InterPro" id="IPR041228">
    <property type="entry name" value="Dynein_C"/>
</dbReference>
<feature type="domain" description="Dynein heavy chain AAA lid" evidence="2">
    <location>
        <begin position="87"/>
        <end position="244"/>
    </location>
</feature>
<dbReference type="InterPro" id="IPR042219">
    <property type="entry name" value="AAA_lid_11_sf"/>
</dbReference>
<feature type="compositionally biased region" description="Basic and acidic residues" evidence="1">
    <location>
        <begin position="486"/>
        <end position="496"/>
    </location>
</feature>
<dbReference type="Pfam" id="PF18199">
    <property type="entry name" value="Dynein_C"/>
    <property type="match status" value="1"/>
</dbReference>
<evidence type="ECO:0000256" key="1">
    <source>
        <dbReference type="SAM" id="MobiDB-lite"/>
    </source>
</evidence>
<comment type="caution">
    <text evidence="4">The sequence shown here is derived from an EMBL/GenBank/DDBJ whole genome shotgun (WGS) entry which is preliminary data.</text>
</comment>
<proteinExistence type="predicted"/>
<dbReference type="Gene3D" id="1.10.8.720">
    <property type="entry name" value="Region D6 of dynein motor"/>
    <property type="match status" value="1"/>
</dbReference>
<reference evidence="4 5" key="1">
    <citation type="submission" date="2024-05" db="EMBL/GenBank/DDBJ databases">
        <authorList>
            <person name="Wallberg A."/>
        </authorList>
    </citation>
    <scope>NUCLEOTIDE SEQUENCE [LARGE SCALE GENOMIC DNA]</scope>
</reference>
<dbReference type="Pfam" id="PF18198">
    <property type="entry name" value="AAA_lid_11"/>
    <property type="match status" value="1"/>
</dbReference>
<sequence>MKAVSRGSKGESMVHNEFRLILTTEPVKQFPVSLLRSVEVVVVSAPSNAQNALYQTSNMLLTYSEDLPVELDPDSGNPTSDSLQRYRLLYGLAVFHTLVSERGRHGNSAWSTSPKFTLTDFSLAVNMVISSIEAEHNIDSSTLQYLIGEVIYGGRISCKEDHQILLSLLQEVLEVAVRGCEEGTPRDFIDEEEDNEETLSENKGNNQNILERLFPETFSNIEDIVEFAQSVPGLDDPEVFGLSRGAQRQQDVQQGYNMLKALNILDGTPGKEKTIKTNVIKELSLISEKVPKEVISDKELAVFHGADVIHQEVQEYNKIIRTVNNAIDAALHAAMGVGTFGGESEKILQSVDKGFTPQSWRSICHYPTNDVLHSFVKDLCERSAFFKGWFGKGIPSVIKLGCFQYLQAFLTSILRIASQSAGQPLQFFKWRFYLTHLKETDQQDSPLNDDKQIDKLETEEETEDQVISKVECENKSVENDEEEEECTNHKPDDGDKSSNLGDSGLNESDANSNDQNSCNVSEKIESSKIEELEDSQDGNQSVDLHEWNNLAANGFLVGDLWIVGAIWNQERQQLEEAPVQGIAYELPLLHMVPIDIPQCTTQLNKGSSTAPISRFNTITSTNVSEAQPQGEENSLYSEESIADLSDIDFNAIATNDNNYSSPELNQEYDCPVFKGGPSAGVREPVLVVPLAAGPPGSNHWLQRRVAIYMSQH</sequence>
<feature type="compositionally biased region" description="Polar residues" evidence="1">
    <location>
        <begin position="497"/>
        <end position="520"/>
    </location>
</feature>
<accession>A0AAV2PPF1</accession>
<name>A0AAV2PPF1_MEGNR</name>
<evidence type="ECO:0000313" key="4">
    <source>
        <dbReference type="EMBL" id="CAL4063024.1"/>
    </source>
</evidence>
<evidence type="ECO:0000259" key="3">
    <source>
        <dbReference type="Pfam" id="PF18199"/>
    </source>
</evidence>
<evidence type="ECO:0000313" key="5">
    <source>
        <dbReference type="Proteomes" id="UP001497623"/>
    </source>
</evidence>
<dbReference type="EMBL" id="CAXKWB010000996">
    <property type="protein sequence ID" value="CAL4063024.1"/>
    <property type="molecule type" value="Genomic_DNA"/>
</dbReference>
<dbReference type="Gene3D" id="1.20.1270.280">
    <property type="match status" value="1"/>
</dbReference>
<dbReference type="GO" id="GO:0045505">
    <property type="term" value="F:dynein intermediate chain binding"/>
    <property type="evidence" value="ECO:0007669"/>
    <property type="project" value="InterPro"/>
</dbReference>
<feature type="domain" description="Dynein heavy chain C-terminal" evidence="3">
    <location>
        <begin position="307"/>
        <end position="451"/>
    </location>
</feature>